<dbReference type="PANTHER" id="PTHR22916:SF3">
    <property type="entry name" value="UDP-GLCNAC:BETAGAL BETA-1,3-N-ACETYLGLUCOSAMINYLTRANSFERASE-LIKE PROTEIN 1"/>
    <property type="match status" value="1"/>
</dbReference>
<proteinExistence type="predicted"/>
<keyword evidence="2" id="KW-0808">Transferase</keyword>
<dbReference type="OrthoDB" id="2676521at2"/>
<dbReference type="CDD" id="cd00761">
    <property type="entry name" value="Glyco_tranf_GTA_type"/>
    <property type="match status" value="1"/>
</dbReference>
<dbReference type="Proteomes" id="UP000226079">
    <property type="component" value="Unassembled WGS sequence"/>
</dbReference>
<dbReference type="AlphaFoldDB" id="A0A2A9CW63"/>
<name>A0A2A9CW63_9ACTN</name>
<accession>A0A2A9CW63</accession>
<dbReference type="RefSeq" id="WP_098461733.1">
    <property type="nucleotide sequence ID" value="NZ_PDJC01000001.1"/>
</dbReference>
<evidence type="ECO:0000313" key="2">
    <source>
        <dbReference type="EMBL" id="PFG18371.1"/>
    </source>
</evidence>
<dbReference type="EMBL" id="PDJC01000001">
    <property type="protein sequence ID" value="PFG18371.1"/>
    <property type="molecule type" value="Genomic_DNA"/>
</dbReference>
<dbReference type="SUPFAM" id="SSF53448">
    <property type="entry name" value="Nucleotide-diphospho-sugar transferases"/>
    <property type="match status" value="1"/>
</dbReference>
<dbReference type="InterPro" id="IPR001173">
    <property type="entry name" value="Glyco_trans_2-like"/>
</dbReference>
<dbReference type="GO" id="GO:0016758">
    <property type="term" value="F:hexosyltransferase activity"/>
    <property type="evidence" value="ECO:0007669"/>
    <property type="project" value="UniProtKB-ARBA"/>
</dbReference>
<organism evidence="2 3">
    <name type="scientific">Propionicimonas paludicola</name>
    <dbReference type="NCBI Taxonomy" id="185243"/>
    <lineage>
        <taxon>Bacteria</taxon>
        <taxon>Bacillati</taxon>
        <taxon>Actinomycetota</taxon>
        <taxon>Actinomycetes</taxon>
        <taxon>Propionibacteriales</taxon>
        <taxon>Nocardioidaceae</taxon>
        <taxon>Propionicimonas</taxon>
    </lineage>
</organism>
<reference evidence="2 3" key="1">
    <citation type="submission" date="2017-10" db="EMBL/GenBank/DDBJ databases">
        <title>Sequencing the genomes of 1000 actinobacteria strains.</title>
        <authorList>
            <person name="Klenk H.-P."/>
        </authorList>
    </citation>
    <scope>NUCLEOTIDE SEQUENCE [LARGE SCALE GENOMIC DNA]</scope>
    <source>
        <strain evidence="2 3">DSM 15597</strain>
    </source>
</reference>
<protein>
    <submittedName>
        <fullName evidence="2">Glycosyltransferase involved in cell wall biosynthesis</fullName>
    </submittedName>
</protein>
<keyword evidence="3" id="KW-1185">Reference proteome</keyword>
<gene>
    <name evidence="2" type="ORF">ATK74_2956</name>
</gene>
<evidence type="ECO:0000259" key="1">
    <source>
        <dbReference type="Pfam" id="PF00535"/>
    </source>
</evidence>
<dbReference type="Gene3D" id="3.90.550.10">
    <property type="entry name" value="Spore Coat Polysaccharide Biosynthesis Protein SpsA, Chain A"/>
    <property type="match status" value="1"/>
</dbReference>
<dbReference type="InterPro" id="IPR029044">
    <property type="entry name" value="Nucleotide-diphossugar_trans"/>
</dbReference>
<sequence>MDVVNAAQVSLASPATPTPGSTVFLATREHGLAMCLAIAERLGVPVADRILVVADTSRSYEVQPSFPVEQRAGYLDAFATVVDWNQLIWPERAQGWTCQPGTAEAKLFAAAVVPSGRTVDRLVLESIQVPPAAALAALFPRAELQLYSDGLMTYGGRPLEFSLVGRVTAMHYRDLLGGVRPRLLSQADAIEDQPYPIADVEAFSVHRHPGAAVAEVTGPTAVVLLQYLAHLGLLSRARELTLNRRMIEAALASGAEQVLVKAHPAQAGDLAGLLADPRVRPFAGGGSLESWLIGLSPAERAQVTVFSAFSTGLLGARQLGAGAVAVGTADLLAHLPAGDGNRIPVAICDALLPRVTMTGTPTIQPSRFGMDELELLLDLLSFTNDPAGRWRSRTDVAARLFALPTERRQLFTDYLADGDLRLLGLFEADEEPITEPTPLRESAPPDRPVDLEPGEIALSVVIPAHNIGNYFAGLKASILGNRSADIEWVIVDDGSSDGTRQLLETLAEQFGEVRVLHHDRALGPSAARNNGIRNARGRYIALMDADDWVAVNYFPALRDQALQHGADLLRVGYFEVIGGKTIVRRQPVPRQDVPLPARELLMPVDQSAAVDLPQPWLNVCRRDFLLANGLFFDEELHTAEDREWTWRVFLRAASVVSSSTVGYFWRREVRGSLTQIGDARQLHYLAAYQKVAVLVASGSERHYLPKVHRSMVAIGLSHLERSERLQPKLRLVAVRDLRRALRKLSEPELILATQGLSFRRARMLRMLRQGVPAPLVLLMAGGRSAVRGLSRAVFGGQPAAQR</sequence>
<dbReference type="Pfam" id="PF07388">
    <property type="entry name" value="A-2_8-polyST"/>
    <property type="match status" value="1"/>
</dbReference>
<evidence type="ECO:0000313" key="3">
    <source>
        <dbReference type="Proteomes" id="UP000226079"/>
    </source>
</evidence>
<dbReference type="PANTHER" id="PTHR22916">
    <property type="entry name" value="GLYCOSYLTRANSFERASE"/>
    <property type="match status" value="1"/>
</dbReference>
<feature type="domain" description="Glycosyltransferase 2-like" evidence="1">
    <location>
        <begin position="459"/>
        <end position="582"/>
    </location>
</feature>
<dbReference type="Pfam" id="PF00535">
    <property type="entry name" value="Glycos_transf_2"/>
    <property type="match status" value="1"/>
</dbReference>
<comment type="caution">
    <text evidence="2">The sequence shown here is derived from an EMBL/GenBank/DDBJ whole genome shotgun (WGS) entry which is preliminary data.</text>
</comment>
<dbReference type="InterPro" id="IPR010866">
    <property type="entry name" value="A-2_8-polyST"/>
</dbReference>